<evidence type="ECO:0000256" key="6">
    <source>
        <dbReference type="SAM" id="Phobius"/>
    </source>
</evidence>
<feature type="transmembrane region" description="Helical" evidence="6">
    <location>
        <begin position="282"/>
        <end position="302"/>
    </location>
</feature>
<feature type="domain" description="EamA" evidence="7">
    <location>
        <begin position="8"/>
        <end position="143"/>
    </location>
</feature>
<dbReference type="InterPro" id="IPR050638">
    <property type="entry name" value="AA-Vitamin_Transporters"/>
</dbReference>
<dbReference type="EMBL" id="CP022132">
    <property type="protein sequence ID" value="ASG68265.1"/>
    <property type="molecule type" value="Genomic_DNA"/>
</dbReference>
<dbReference type="SUPFAM" id="SSF103481">
    <property type="entry name" value="Multidrug resistance efflux transporter EmrE"/>
    <property type="match status" value="2"/>
</dbReference>
<comment type="subcellular location">
    <subcellularLocation>
        <location evidence="1">Cell membrane</location>
        <topology evidence="1">Multi-pass membrane protein</topology>
    </subcellularLocation>
</comment>
<protein>
    <submittedName>
        <fullName evidence="8">Cytochrome B6</fullName>
    </submittedName>
</protein>
<evidence type="ECO:0000313" key="9">
    <source>
        <dbReference type="Proteomes" id="UP000249910"/>
    </source>
</evidence>
<evidence type="ECO:0000259" key="7">
    <source>
        <dbReference type="Pfam" id="PF00892"/>
    </source>
</evidence>
<evidence type="ECO:0000256" key="5">
    <source>
        <dbReference type="ARBA" id="ARBA00023136"/>
    </source>
</evidence>
<dbReference type="InterPro" id="IPR037185">
    <property type="entry name" value="EmrE-like"/>
</dbReference>
<feature type="transmembrane region" description="Helical" evidence="6">
    <location>
        <begin position="36"/>
        <end position="59"/>
    </location>
</feature>
<keyword evidence="4 6" id="KW-1133">Transmembrane helix</keyword>
<keyword evidence="5 6" id="KW-0472">Membrane</keyword>
<feature type="domain" description="EamA" evidence="7">
    <location>
        <begin position="163"/>
        <end position="299"/>
    </location>
</feature>
<evidence type="ECO:0000256" key="4">
    <source>
        <dbReference type="ARBA" id="ARBA00022989"/>
    </source>
</evidence>
<feature type="transmembrane region" description="Helical" evidence="6">
    <location>
        <begin position="98"/>
        <end position="120"/>
    </location>
</feature>
<dbReference type="InterPro" id="IPR000620">
    <property type="entry name" value="EamA_dom"/>
</dbReference>
<gene>
    <name evidence="8" type="ORF">CDV26_07545</name>
</gene>
<accession>A0ABM6LZZ6</accession>
<evidence type="ECO:0000313" key="8">
    <source>
        <dbReference type="EMBL" id="ASG68265.1"/>
    </source>
</evidence>
<feature type="transmembrane region" description="Helical" evidence="6">
    <location>
        <begin position="258"/>
        <end position="276"/>
    </location>
</feature>
<dbReference type="Proteomes" id="UP000249910">
    <property type="component" value="Chromosome"/>
</dbReference>
<feature type="transmembrane region" description="Helical" evidence="6">
    <location>
        <begin position="9"/>
        <end position="30"/>
    </location>
</feature>
<evidence type="ECO:0000256" key="2">
    <source>
        <dbReference type="ARBA" id="ARBA00022475"/>
    </source>
</evidence>
<evidence type="ECO:0000256" key="1">
    <source>
        <dbReference type="ARBA" id="ARBA00004651"/>
    </source>
</evidence>
<keyword evidence="3 6" id="KW-0812">Transmembrane</keyword>
<feature type="transmembrane region" description="Helical" evidence="6">
    <location>
        <begin position="192"/>
        <end position="212"/>
    </location>
</feature>
<feature type="transmembrane region" description="Helical" evidence="6">
    <location>
        <begin position="158"/>
        <end position="180"/>
    </location>
</feature>
<keyword evidence="9" id="KW-1185">Reference proteome</keyword>
<reference evidence="8 9" key="1">
    <citation type="submission" date="2017-06" db="EMBL/GenBank/DDBJ databases">
        <title>Complete genome of Francisella halioticida.</title>
        <authorList>
            <person name="Sjodin A."/>
        </authorList>
    </citation>
    <scope>NUCLEOTIDE SEQUENCE [LARGE SCALE GENOMIC DNA]</scope>
    <source>
        <strain evidence="8 9">DSM 23729</strain>
    </source>
</reference>
<dbReference type="RefSeq" id="WP_088772758.1">
    <property type="nucleotide sequence ID" value="NZ_AP023082.1"/>
</dbReference>
<feature type="transmembrane region" description="Helical" evidence="6">
    <location>
        <begin position="132"/>
        <end position="152"/>
    </location>
</feature>
<organism evidence="8 9">
    <name type="scientific">Francisella halioticida</name>
    <dbReference type="NCBI Taxonomy" id="549298"/>
    <lineage>
        <taxon>Bacteria</taxon>
        <taxon>Pseudomonadati</taxon>
        <taxon>Pseudomonadota</taxon>
        <taxon>Gammaproteobacteria</taxon>
        <taxon>Thiotrichales</taxon>
        <taxon>Francisellaceae</taxon>
        <taxon>Francisella</taxon>
    </lineage>
</organism>
<feature type="transmembrane region" description="Helical" evidence="6">
    <location>
        <begin position="224"/>
        <end position="246"/>
    </location>
</feature>
<keyword evidence="2" id="KW-1003">Cell membrane</keyword>
<proteinExistence type="predicted"/>
<dbReference type="PANTHER" id="PTHR32322:SF18">
    <property type="entry name" value="S-ADENOSYLMETHIONINE_S-ADENOSYLHOMOCYSTEINE TRANSPORTER"/>
    <property type="match status" value="1"/>
</dbReference>
<evidence type="ECO:0000256" key="3">
    <source>
        <dbReference type="ARBA" id="ARBA00022692"/>
    </source>
</evidence>
<name>A0ABM6LZZ6_9GAMM</name>
<feature type="transmembrane region" description="Helical" evidence="6">
    <location>
        <begin position="71"/>
        <end position="92"/>
    </location>
</feature>
<sequence>MNNSSLVKGYFKIVLALFFWASLYHIAPLPLKYVDIYLVGLIRYVFASLIFLVIHYYYTKTFFPKLNIKQWLYVIAVGFFGVFLYNITFLWAEKLISGNIVAIIYAFTPCLIIILSSYIFSLKVNQQAKVGILVALLGTVGVVLFSSGASASECLSGIQINAGEVLSVLAVICFAAYAILGKCCVREGIHMITINTYAAIVGMIMFAIVSLFKSDFSQLAHTDIKFWGSMLYIAAFATVVAYVWYLGALEEIGVYKTAVFQNTLPFLVIFIGFLFYGETISILSLLFGGVVFLGVYITNAAVNKKSAS</sequence>
<dbReference type="Pfam" id="PF00892">
    <property type="entry name" value="EamA"/>
    <property type="match status" value="2"/>
</dbReference>
<dbReference type="PANTHER" id="PTHR32322">
    <property type="entry name" value="INNER MEMBRANE TRANSPORTER"/>
    <property type="match status" value="1"/>
</dbReference>